<evidence type="ECO:0000313" key="1">
    <source>
        <dbReference type="EMBL" id="CZS92478.1"/>
    </source>
</evidence>
<protein>
    <submittedName>
        <fullName evidence="1">Uncharacterized protein</fullName>
    </submittedName>
</protein>
<dbReference type="Proteomes" id="UP000178912">
    <property type="component" value="Unassembled WGS sequence"/>
</dbReference>
<sequence>MAIIANQAEDRNTSKRNARRLTYVHGAPRTQFEAQTIANIGTPSIKAFEPMKIPPCVLPASRFFDLGANYGPYHAKRLEVHLNQLGQRNLLPKGRWFEKTMTRLWLEKSIANGCSSWYKVLLTLLGLVLMSAVAGRAGGVSRSEGYKGAETLCWGDVELELSSDMKDRSPSVQDLRGKPTLSITSLAAMTTTQD</sequence>
<dbReference type="AlphaFoldDB" id="A0A1E1K303"/>
<dbReference type="EMBL" id="FJUX01000012">
    <property type="protein sequence ID" value="CZS92478.1"/>
    <property type="molecule type" value="Genomic_DNA"/>
</dbReference>
<keyword evidence="2" id="KW-1185">Reference proteome</keyword>
<organism evidence="1 2">
    <name type="scientific">Rhynchosporium agropyri</name>
    <dbReference type="NCBI Taxonomy" id="914238"/>
    <lineage>
        <taxon>Eukaryota</taxon>
        <taxon>Fungi</taxon>
        <taxon>Dikarya</taxon>
        <taxon>Ascomycota</taxon>
        <taxon>Pezizomycotina</taxon>
        <taxon>Leotiomycetes</taxon>
        <taxon>Helotiales</taxon>
        <taxon>Ploettnerulaceae</taxon>
        <taxon>Rhynchosporium</taxon>
    </lineage>
</organism>
<reference evidence="2" key="1">
    <citation type="submission" date="2016-03" db="EMBL/GenBank/DDBJ databases">
        <authorList>
            <person name="Guldener U."/>
        </authorList>
    </citation>
    <scope>NUCLEOTIDE SEQUENCE [LARGE SCALE GENOMIC DNA]</scope>
    <source>
        <strain evidence="2">04CH-RAC-A.6.1</strain>
    </source>
</reference>
<name>A0A1E1K303_9HELO</name>
<evidence type="ECO:0000313" key="2">
    <source>
        <dbReference type="Proteomes" id="UP000178912"/>
    </source>
</evidence>
<proteinExistence type="predicted"/>
<gene>
    <name evidence="1" type="ORF">RAG0_03060</name>
</gene>
<accession>A0A1E1K303</accession>
<dbReference type="OrthoDB" id="4369634at2759"/>